<evidence type="ECO:0000259" key="2">
    <source>
        <dbReference type="Pfam" id="PF00561"/>
    </source>
</evidence>
<dbReference type="SUPFAM" id="SSF53474">
    <property type="entry name" value="alpha/beta-Hydrolases"/>
    <property type="match status" value="1"/>
</dbReference>
<dbReference type="PANTHER" id="PTHR43194:SF5">
    <property type="entry name" value="PIMELOYL-[ACYL-CARRIER PROTEIN] METHYL ESTER ESTERASE"/>
    <property type="match status" value="1"/>
</dbReference>
<evidence type="ECO:0000313" key="4">
    <source>
        <dbReference type="Proteomes" id="UP001319200"/>
    </source>
</evidence>
<dbReference type="Proteomes" id="UP001319200">
    <property type="component" value="Unassembled WGS sequence"/>
</dbReference>
<dbReference type="InterPro" id="IPR029058">
    <property type="entry name" value="AB_hydrolase_fold"/>
</dbReference>
<feature type="region of interest" description="Disordered" evidence="1">
    <location>
        <begin position="26"/>
        <end position="52"/>
    </location>
</feature>
<reference evidence="3 4" key="1">
    <citation type="submission" date="2021-05" db="EMBL/GenBank/DDBJ databases">
        <title>A Polyphasic approach of four new species of the genus Ohtaekwangia: Ohtaekwangia histidinii sp. nov., Ohtaekwangia cretensis sp. nov., Ohtaekwangia indiensis sp. nov., Ohtaekwangia reichenbachii sp. nov. from diverse environment.</title>
        <authorList>
            <person name="Octaviana S."/>
        </authorList>
    </citation>
    <scope>NUCLEOTIDE SEQUENCE [LARGE SCALE GENOMIC DNA]</scope>
    <source>
        <strain evidence="3 4">PWU4</strain>
    </source>
</reference>
<gene>
    <name evidence="3" type="ORF">KK083_01595</name>
</gene>
<feature type="domain" description="AB hydrolase-1" evidence="2">
    <location>
        <begin position="71"/>
        <end position="205"/>
    </location>
</feature>
<evidence type="ECO:0000256" key="1">
    <source>
        <dbReference type="SAM" id="MobiDB-lite"/>
    </source>
</evidence>
<dbReference type="PANTHER" id="PTHR43194">
    <property type="entry name" value="HYDROLASE ALPHA/BETA FOLD FAMILY"/>
    <property type="match status" value="1"/>
</dbReference>
<keyword evidence="3" id="KW-0378">Hydrolase</keyword>
<proteinExistence type="predicted"/>
<organism evidence="3 4">
    <name type="scientific">Chryseosolibacter histidini</name>
    <dbReference type="NCBI Taxonomy" id="2782349"/>
    <lineage>
        <taxon>Bacteria</taxon>
        <taxon>Pseudomonadati</taxon>
        <taxon>Bacteroidota</taxon>
        <taxon>Cytophagia</taxon>
        <taxon>Cytophagales</taxon>
        <taxon>Chryseotaleaceae</taxon>
        <taxon>Chryseosolibacter</taxon>
    </lineage>
</organism>
<evidence type="ECO:0000313" key="3">
    <source>
        <dbReference type="EMBL" id="MBT1695550.1"/>
    </source>
</evidence>
<accession>A0AAP2DG21</accession>
<sequence length="311" mass="33894">MNRFNFIKTVCAIIVVLAVSCRRDPGETSAGTPISSDNKQQAPKSKSEQPMNYVTSKDGTKIAFEKSGTGPVIIIVSGALSARALFAGEPMLLVETLSKHFTVYIYDRRGRGESTDEQPYTVAREIDDLEALIDKAGGQAGLYGVSSGGALSLQAAARLGMAKVSKLAIYEVPYGQDKKTFDKQKQGVNERIKNGKPGDAAAFFLSEIGTPREALEKMKLSTAWRTIEKIDFTLGYDYQVLGDGTIPRDVVKTITIPTLVMVGEKGMDFMHTTTEQLARLMPNAEHKTLKGQLHQPKAEAVAPVLIDFFNK</sequence>
<dbReference type="PROSITE" id="PS51257">
    <property type="entry name" value="PROKAR_LIPOPROTEIN"/>
    <property type="match status" value="1"/>
</dbReference>
<comment type="caution">
    <text evidence="3">The sequence shown here is derived from an EMBL/GenBank/DDBJ whole genome shotgun (WGS) entry which is preliminary data.</text>
</comment>
<dbReference type="Pfam" id="PF00561">
    <property type="entry name" value="Abhydrolase_1"/>
    <property type="match status" value="1"/>
</dbReference>
<dbReference type="GO" id="GO:0016787">
    <property type="term" value="F:hydrolase activity"/>
    <property type="evidence" value="ECO:0007669"/>
    <property type="project" value="UniProtKB-KW"/>
</dbReference>
<name>A0AAP2DG21_9BACT</name>
<keyword evidence="4" id="KW-1185">Reference proteome</keyword>
<dbReference type="InterPro" id="IPR000073">
    <property type="entry name" value="AB_hydrolase_1"/>
</dbReference>
<protein>
    <submittedName>
        <fullName evidence="3">Alpha/beta hydrolase</fullName>
    </submittedName>
</protein>
<dbReference type="Gene3D" id="3.40.50.1820">
    <property type="entry name" value="alpha/beta hydrolase"/>
    <property type="match status" value="1"/>
</dbReference>
<feature type="compositionally biased region" description="Polar residues" evidence="1">
    <location>
        <begin position="29"/>
        <end position="52"/>
    </location>
</feature>
<dbReference type="InterPro" id="IPR050228">
    <property type="entry name" value="Carboxylesterase_BioH"/>
</dbReference>
<dbReference type="EMBL" id="JAHESF010000001">
    <property type="protein sequence ID" value="MBT1695550.1"/>
    <property type="molecule type" value="Genomic_DNA"/>
</dbReference>
<dbReference type="AlphaFoldDB" id="A0AAP2DG21"/>
<dbReference type="RefSeq" id="WP_254159985.1">
    <property type="nucleotide sequence ID" value="NZ_JAHESF010000001.1"/>
</dbReference>